<evidence type="ECO:0000313" key="8">
    <source>
        <dbReference type="Proteomes" id="UP000019763"/>
    </source>
</evidence>
<evidence type="ECO:0000259" key="6">
    <source>
        <dbReference type="PROSITE" id="PS50833"/>
    </source>
</evidence>
<evidence type="ECO:0000256" key="5">
    <source>
        <dbReference type="SAM" id="MobiDB-lite"/>
    </source>
</evidence>
<dbReference type="GO" id="GO:0019843">
    <property type="term" value="F:rRNA binding"/>
    <property type="evidence" value="ECO:0007669"/>
    <property type="project" value="InterPro"/>
</dbReference>
<keyword evidence="3" id="KW-0690">Ribosome biogenesis</keyword>
<dbReference type="AlphaFoldDB" id="A0A023B8G3"/>
<feature type="compositionally biased region" description="Basic and acidic residues" evidence="5">
    <location>
        <begin position="104"/>
        <end position="119"/>
    </location>
</feature>
<feature type="compositionally biased region" description="Basic residues" evidence="5">
    <location>
        <begin position="7"/>
        <end position="18"/>
    </location>
</feature>
<dbReference type="RefSeq" id="XP_011134510.1">
    <property type="nucleotide sequence ID" value="XM_011136208.1"/>
</dbReference>
<dbReference type="SUPFAM" id="SSF52954">
    <property type="entry name" value="Class II aaRS ABD-related"/>
    <property type="match status" value="1"/>
</dbReference>
<keyword evidence="4" id="KW-0539">Nucleus</keyword>
<dbReference type="VEuPathDB" id="CryptoDB:GNI_060480"/>
<feature type="compositionally biased region" description="Basic and acidic residues" evidence="5">
    <location>
        <begin position="172"/>
        <end position="189"/>
    </location>
</feature>
<accession>A0A023B8G3</accession>
<dbReference type="GeneID" id="22912213"/>
<evidence type="ECO:0000256" key="2">
    <source>
        <dbReference type="ARBA" id="ARBA00006369"/>
    </source>
</evidence>
<dbReference type="Pfam" id="PF04427">
    <property type="entry name" value="Brix"/>
    <property type="match status" value="1"/>
</dbReference>
<dbReference type="EMBL" id="AFNH02000459">
    <property type="protein sequence ID" value="EZG68992.1"/>
    <property type="molecule type" value="Genomic_DNA"/>
</dbReference>
<sequence>MAEARIKKVGAKNKRGSKSARAEEPGSGRQKAKPEGGRQEAKPEGGRQKADLVDERQKAKPKGQVIKLGAKLGAKPEAKSGTKPEPKVDAEPVAKSDAAGEGSTAERLKTKRPKTDSPKPKSKRAKMQKQRDTNAAVSNAAKEQIVVAEEKVAEEPVAEETVAEETVAEETVAEKRLSDEENAEAKKEAVEADPYLLNEFKREQNASTRWTNKQRTLVFGTRGLRTAHRYLMQDIRNLLPHHNTEVKWEKSMTFDEIPEVAEMNNCDNVIFLEARKLNLYLHLAKCPHGPSVKFQVHNIHTMESVNFIGNCLKYSRPLLVFDKSFSDITHLKLLKEMIVQIWGSPRNHPKTKPFHDHVMSWVYNDGKVWFRHYQIYSEKFSSNIDQQQLREIGPRFVLEPIRIFQAAFAGKVLWKNPQYHTPTAISASRKRKLQNPLRRPSLSDSAFSSSSDEE</sequence>
<protein>
    <submittedName>
        <fullName evidence="7">Brix domain protein 2</fullName>
    </submittedName>
</protein>
<organism evidence="7 8">
    <name type="scientific">Gregarina niphandrodes</name>
    <name type="common">Septate eugregarine</name>
    <dbReference type="NCBI Taxonomy" id="110365"/>
    <lineage>
        <taxon>Eukaryota</taxon>
        <taxon>Sar</taxon>
        <taxon>Alveolata</taxon>
        <taxon>Apicomplexa</taxon>
        <taxon>Conoidasida</taxon>
        <taxon>Gregarinasina</taxon>
        <taxon>Eugregarinorida</taxon>
        <taxon>Gregarinidae</taxon>
        <taxon>Gregarina</taxon>
    </lineage>
</organism>
<dbReference type="PANTHER" id="PTHR13634">
    <property type="entry name" value="RIBOSOME BIOGENESIS PROTEIN BRIX"/>
    <property type="match status" value="1"/>
</dbReference>
<dbReference type="PANTHER" id="PTHR13634:SF0">
    <property type="entry name" value="RIBOSOME BIOGENESIS PROTEIN BRX1 HOMOLOG"/>
    <property type="match status" value="1"/>
</dbReference>
<dbReference type="SMART" id="SM00879">
    <property type="entry name" value="Brix"/>
    <property type="match status" value="1"/>
</dbReference>
<dbReference type="OrthoDB" id="1638493at2759"/>
<comment type="similarity">
    <text evidence="2">Belongs to the BRX1 family.</text>
</comment>
<dbReference type="GO" id="GO:0006364">
    <property type="term" value="P:rRNA processing"/>
    <property type="evidence" value="ECO:0007669"/>
    <property type="project" value="InterPro"/>
</dbReference>
<evidence type="ECO:0000313" key="7">
    <source>
        <dbReference type="EMBL" id="EZG68992.1"/>
    </source>
</evidence>
<feature type="region of interest" description="Disordered" evidence="5">
    <location>
        <begin position="425"/>
        <end position="454"/>
    </location>
</feature>
<name>A0A023B8G3_GRENI</name>
<feature type="compositionally biased region" description="Low complexity" evidence="5">
    <location>
        <begin position="442"/>
        <end position="454"/>
    </location>
</feature>
<dbReference type="InterPro" id="IPR007109">
    <property type="entry name" value="Brix"/>
</dbReference>
<feature type="region of interest" description="Disordered" evidence="5">
    <location>
        <begin position="156"/>
        <end position="189"/>
    </location>
</feature>
<gene>
    <name evidence="7" type="ORF">GNI_060480</name>
</gene>
<dbReference type="Proteomes" id="UP000019763">
    <property type="component" value="Unassembled WGS sequence"/>
</dbReference>
<feature type="region of interest" description="Disordered" evidence="5">
    <location>
        <begin position="1"/>
        <end position="140"/>
    </location>
</feature>
<reference evidence="7" key="1">
    <citation type="submission" date="2013-12" db="EMBL/GenBank/DDBJ databases">
        <authorList>
            <person name="Omoto C.K."/>
            <person name="Sibley D."/>
            <person name="Venepally P."/>
            <person name="Hadjithomas M."/>
            <person name="Karamycheva S."/>
            <person name="Brunk B."/>
            <person name="Roos D."/>
            <person name="Caler E."/>
            <person name="Lorenzi H."/>
        </authorList>
    </citation>
    <scope>NUCLEOTIDE SEQUENCE</scope>
</reference>
<evidence type="ECO:0000256" key="1">
    <source>
        <dbReference type="ARBA" id="ARBA00004604"/>
    </source>
</evidence>
<keyword evidence="8" id="KW-1185">Reference proteome</keyword>
<comment type="subcellular location">
    <subcellularLocation>
        <location evidence="1">Nucleus</location>
        <location evidence="1">Nucleolus</location>
    </subcellularLocation>
</comment>
<dbReference type="GO" id="GO:0005730">
    <property type="term" value="C:nucleolus"/>
    <property type="evidence" value="ECO:0007669"/>
    <property type="project" value="UniProtKB-SubCell"/>
</dbReference>
<comment type="caution">
    <text evidence="7">The sequence shown here is derived from an EMBL/GenBank/DDBJ whole genome shotgun (WGS) entry which is preliminary data.</text>
</comment>
<proteinExistence type="inferred from homology"/>
<evidence type="ECO:0000256" key="3">
    <source>
        <dbReference type="ARBA" id="ARBA00022517"/>
    </source>
</evidence>
<dbReference type="GO" id="GO:0000027">
    <property type="term" value="P:ribosomal large subunit assembly"/>
    <property type="evidence" value="ECO:0007669"/>
    <property type="project" value="TreeGrafter"/>
</dbReference>
<dbReference type="eggNOG" id="KOG2971">
    <property type="taxonomic scope" value="Eukaryota"/>
</dbReference>
<feature type="compositionally biased region" description="Basic and acidic residues" evidence="5">
    <location>
        <begin position="74"/>
        <end position="94"/>
    </location>
</feature>
<evidence type="ECO:0000256" key="4">
    <source>
        <dbReference type="ARBA" id="ARBA00023242"/>
    </source>
</evidence>
<feature type="compositionally biased region" description="Basic and acidic residues" evidence="5">
    <location>
        <begin position="20"/>
        <end position="58"/>
    </location>
</feature>
<dbReference type="PROSITE" id="PS50833">
    <property type="entry name" value="BRIX"/>
    <property type="match status" value="1"/>
</dbReference>
<feature type="compositionally biased region" description="Acidic residues" evidence="5">
    <location>
        <begin position="156"/>
        <end position="168"/>
    </location>
</feature>
<feature type="domain" description="Brix" evidence="6">
    <location>
        <begin position="214"/>
        <end position="409"/>
    </location>
</feature>
<dbReference type="InterPro" id="IPR026532">
    <property type="entry name" value="BRX1"/>
</dbReference>